<proteinExistence type="predicted"/>
<dbReference type="AlphaFoldDB" id="A0A392PHA7"/>
<accession>A0A392PHA7</accession>
<feature type="non-terminal residue" evidence="2">
    <location>
        <position position="158"/>
    </location>
</feature>
<evidence type="ECO:0000256" key="1">
    <source>
        <dbReference type="SAM" id="MobiDB-lite"/>
    </source>
</evidence>
<organism evidence="2 3">
    <name type="scientific">Trifolium medium</name>
    <dbReference type="NCBI Taxonomy" id="97028"/>
    <lineage>
        <taxon>Eukaryota</taxon>
        <taxon>Viridiplantae</taxon>
        <taxon>Streptophyta</taxon>
        <taxon>Embryophyta</taxon>
        <taxon>Tracheophyta</taxon>
        <taxon>Spermatophyta</taxon>
        <taxon>Magnoliopsida</taxon>
        <taxon>eudicotyledons</taxon>
        <taxon>Gunneridae</taxon>
        <taxon>Pentapetalae</taxon>
        <taxon>rosids</taxon>
        <taxon>fabids</taxon>
        <taxon>Fabales</taxon>
        <taxon>Fabaceae</taxon>
        <taxon>Papilionoideae</taxon>
        <taxon>50 kb inversion clade</taxon>
        <taxon>NPAAA clade</taxon>
        <taxon>Hologalegina</taxon>
        <taxon>IRL clade</taxon>
        <taxon>Trifolieae</taxon>
        <taxon>Trifolium</taxon>
    </lineage>
</organism>
<evidence type="ECO:0000313" key="3">
    <source>
        <dbReference type="Proteomes" id="UP000265520"/>
    </source>
</evidence>
<feature type="region of interest" description="Disordered" evidence="1">
    <location>
        <begin position="1"/>
        <end position="79"/>
    </location>
</feature>
<comment type="caution">
    <text evidence="2">The sequence shown here is derived from an EMBL/GenBank/DDBJ whole genome shotgun (WGS) entry which is preliminary data.</text>
</comment>
<keyword evidence="3" id="KW-1185">Reference proteome</keyword>
<reference evidence="2 3" key="1">
    <citation type="journal article" date="2018" name="Front. Plant Sci.">
        <title>Red Clover (Trifolium pratense) and Zigzag Clover (T. medium) - A Picture of Genomic Similarities and Differences.</title>
        <authorList>
            <person name="Dluhosova J."/>
            <person name="Istvanek J."/>
            <person name="Nedelnik J."/>
            <person name="Repkova J."/>
        </authorList>
    </citation>
    <scope>NUCLEOTIDE SEQUENCE [LARGE SCALE GENOMIC DNA]</scope>
    <source>
        <strain evidence="3">cv. 10/8</strain>
        <tissue evidence="2">Leaf</tissue>
    </source>
</reference>
<feature type="compositionally biased region" description="Low complexity" evidence="1">
    <location>
        <begin position="1"/>
        <end position="14"/>
    </location>
</feature>
<sequence length="158" mass="18358">MNPEVESSPESIEIPFEKPTSKQLIPKQPSEQTPPEQPTSEQHTEPIPEQELENTIILNDSEFDSSTKSENFPEASPVTNPELVGICNNIFLKMKKLHKLRYSFTELYQHIEMWEALRNEINKDLDRIQNGDLNELMAFQKNTREWVEGVNKEFETAQ</sequence>
<protein>
    <submittedName>
        <fullName evidence="2">Uncharacterized protein</fullName>
    </submittedName>
</protein>
<dbReference type="Proteomes" id="UP000265520">
    <property type="component" value="Unassembled WGS sequence"/>
</dbReference>
<feature type="compositionally biased region" description="Low complexity" evidence="1">
    <location>
        <begin position="28"/>
        <end position="41"/>
    </location>
</feature>
<evidence type="ECO:0000313" key="2">
    <source>
        <dbReference type="EMBL" id="MCI11174.1"/>
    </source>
</evidence>
<dbReference type="EMBL" id="LXQA010079143">
    <property type="protein sequence ID" value="MCI11174.1"/>
    <property type="molecule type" value="Genomic_DNA"/>
</dbReference>
<name>A0A392PHA7_9FABA</name>